<dbReference type="PRINTS" id="PR00420">
    <property type="entry name" value="RNGMNOXGNASE"/>
</dbReference>
<dbReference type="RefSeq" id="WP_109014193.1">
    <property type="nucleotide sequence ID" value="NZ_BDOQ01000002.1"/>
</dbReference>
<comment type="caution">
    <text evidence="2">The sequence shown here is derived from an EMBL/GenBank/DDBJ whole genome shotgun (WGS) entry which is preliminary data.</text>
</comment>
<dbReference type="AlphaFoldDB" id="A0A2R5F374"/>
<evidence type="ECO:0000259" key="1">
    <source>
        <dbReference type="Pfam" id="PF01593"/>
    </source>
</evidence>
<name>A0A2R5F374_9PROT</name>
<dbReference type="Proteomes" id="UP000245081">
    <property type="component" value="Unassembled WGS sequence"/>
</dbReference>
<dbReference type="SUPFAM" id="SSF51905">
    <property type="entry name" value="FAD/NAD(P)-binding domain"/>
    <property type="match status" value="1"/>
</dbReference>
<dbReference type="PANTHER" id="PTHR42923">
    <property type="entry name" value="PROTOPORPHYRINOGEN OXIDASE"/>
    <property type="match status" value="1"/>
</dbReference>
<proteinExistence type="predicted"/>
<sequence length="430" mass="46068">MGAAPLKVAVIGGGWSGLAAAVELAHAGVSVTVFEAAPNLGGRARGFSRNGLQLDNGQHILLGAYRQTLQLLRKVGVDEHRVLQRLPLRLETPGHLLLSTPRLPAPLHLAAGLLRAAGLSWAERWAALRFVIGLRKAGFRAPRPQTSVADLLASQPERLVKLLWEPLCLAALNTPIGTASAQVFLNVLHNSFGRARADSDLLLPRVDLSSLFPLAAADDIRARGGEVRIAATVSTIVANHSKVEVDGEPFSHVICAVSPHNLPRLLASLPEMTPLLDQVARLDYQPIATVYLQYPQQVALPFPMLGMTGGFGQWVFDRGELCKQAGLLAVVISAEGPHLQLPQEALADAVHAELQTLLGPLSPPEWHQVIIEKRATFACVADMQRPNHITPHPRILIAGDYTTGDYPATLEGAVRSGVQCATLLISQADS</sequence>
<gene>
    <name evidence="2" type="ORF">NMK_0514</name>
</gene>
<dbReference type="InterPro" id="IPR050464">
    <property type="entry name" value="Zeta_carotene_desat/Oxidored"/>
</dbReference>
<dbReference type="OrthoDB" id="7849608at2"/>
<dbReference type="Pfam" id="PF01593">
    <property type="entry name" value="Amino_oxidase"/>
    <property type="match status" value="1"/>
</dbReference>
<dbReference type="InterPro" id="IPR017830">
    <property type="entry name" value="SQase_HpnE"/>
</dbReference>
<dbReference type="Gene3D" id="3.50.50.60">
    <property type="entry name" value="FAD/NAD(P)-binding domain"/>
    <property type="match status" value="1"/>
</dbReference>
<organism evidence="2 3">
    <name type="scientific">Novimethylophilus kurashikiensis</name>
    <dbReference type="NCBI Taxonomy" id="1825523"/>
    <lineage>
        <taxon>Bacteria</taxon>
        <taxon>Pseudomonadati</taxon>
        <taxon>Pseudomonadota</taxon>
        <taxon>Betaproteobacteria</taxon>
        <taxon>Nitrosomonadales</taxon>
        <taxon>Methylophilaceae</taxon>
        <taxon>Novimethylophilus</taxon>
    </lineage>
</organism>
<evidence type="ECO:0000313" key="3">
    <source>
        <dbReference type="Proteomes" id="UP000245081"/>
    </source>
</evidence>
<feature type="domain" description="Amine oxidase" evidence="1">
    <location>
        <begin position="16"/>
        <end position="424"/>
    </location>
</feature>
<dbReference type="NCBIfam" id="TIGR03467">
    <property type="entry name" value="HpnE"/>
    <property type="match status" value="1"/>
</dbReference>
<dbReference type="EMBL" id="BDOQ01000002">
    <property type="protein sequence ID" value="GBG12977.1"/>
    <property type="molecule type" value="Genomic_DNA"/>
</dbReference>
<dbReference type="InterPro" id="IPR002937">
    <property type="entry name" value="Amino_oxidase"/>
</dbReference>
<dbReference type="PANTHER" id="PTHR42923:SF47">
    <property type="entry name" value="BLR3003 PROTEIN"/>
    <property type="match status" value="1"/>
</dbReference>
<evidence type="ECO:0000313" key="2">
    <source>
        <dbReference type="EMBL" id="GBG12977.1"/>
    </source>
</evidence>
<reference evidence="2 3" key="1">
    <citation type="journal article" date="2018" name="Environ. Microbiol.">
        <title>Isolation and genomic characterization of Novimethylophilus kurashikiensis gen. nov. sp. nov., a new lanthanide-dependent methylotrophic species of Methylophilaceae.</title>
        <authorList>
            <person name="Lv H."/>
            <person name="Sahin N."/>
            <person name="Tani A."/>
        </authorList>
    </citation>
    <scope>NUCLEOTIDE SEQUENCE [LARGE SCALE GENOMIC DNA]</scope>
    <source>
        <strain evidence="2 3">La2-4</strain>
    </source>
</reference>
<keyword evidence="3" id="KW-1185">Reference proteome</keyword>
<dbReference type="InterPro" id="IPR036188">
    <property type="entry name" value="FAD/NAD-bd_sf"/>
</dbReference>
<protein>
    <recommendedName>
        <fullName evidence="1">Amine oxidase domain-containing protein</fullName>
    </recommendedName>
</protein>
<dbReference type="GO" id="GO:0016491">
    <property type="term" value="F:oxidoreductase activity"/>
    <property type="evidence" value="ECO:0007669"/>
    <property type="project" value="InterPro"/>
</dbReference>
<accession>A0A2R5F374</accession>